<sequence length="333" mass="34507">MHGPVRSSVNRDSLSGIGMLVKIRALARIALFLMVLTTFAGGASAATCTASMSDFNFATTSVRDGNTPRIMGTLRVECDALLGLISLVNLCITVDDGDGGAGSSNSPRYMRRADGTQLAYQLYRGGYGGTVLNTISGITLNLLGSSVYEEPIFAEVIDSGTSVKGGYYSSNFTAGTDFRVTAGTLFSCTSRGAQDTSDFMVSADIEPSCTVSAGTLDFGTLGTNVSAAVTAQTTIDVSCSVGVPYSVQLGEGQGPGVSDPSFRKMTSGSNTLSYGLYRNQTLTAPWGWTIGVNDNSGTGTGAIQSIPVYGQINSGQTVPVGVYSDSVIITVNY</sequence>
<dbReference type="GO" id="GO:0007155">
    <property type="term" value="P:cell adhesion"/>
    <property type="evidence" value="ECO:0007669"/>
    <property type="project" value="InterPro"/>
</dbReference>
<dbReference type="SMART" id="SM00972">
    <property type="entry name" value="SCPU"/>
    <property type="match status" value="1"/>
</dbReference>
<dbReference type="GO" id="GO:0009289">
    <property type="term" value="C:pilus"/>
    <property type="evidence" value="ECO:0007669"/>
    <property type="project" value="InterPro"/>
</dbReference>
<feature type="domain" description="Spore coat protein U/FanG" evidence="1">
    <location>
        <begin position="196"/>
        <end position="330"/>
    </location>
</feature>
<feature type="domain" description="Spore coat protein U/FanG" evidence="1">
    <location>
        <begin position="43"/>
        <end position="173"/>
    </location>
</feature>
<dbReference type="Proteomes" id="UP000294662">
    <property type="component" value="Unassembled WGS sequence"/>
</dbReference>
<organism evidence="2 3">
    <name type="scientific">Antarcticimicrobium sediminis</name>
    <dbReference type="NCBI Taxonomy" id="2546227"/>
    <lineage>
        <taxon>Bacteria</taxon>
        <taxon>Pseudomonadati</taxon>
        <taxon>Pseudomonadota</taxon>
        <taxon>Alphaproteobacteria</taxon>
        <taxon>Rhodobacterales</taxon>
        <taxon>Paracoccaceae</taxon>
        <taxon>Antarcticimicrobium</taxon>
    </lineage>
</organism>
<dbReference type="EMBL" id="SMFP01000012">
    <property type="protein sequence ID" value="TDE35574.1"/>
    <property type="molecule type" value="Genomic_DNA"/>
</dbReference>
<keyword evidence="3" id="KW-1185">Reference proteome</keyword>
<dbReference type="Gene3D" id="2.60.40.1090">
    <property type="entry name" value="Fimbrial-type adhesion domain"/>
    <property type="match status" value="1"/>
</dbReference>
<dbReference type="InterPro" id="IPR036937">
    <property type="entry name" value="Adhesion_dom_fimbrial_sf"/>
</dbReference>
<proteinExistence type="predicted"/>
<reference evidence="2 3" key="1">
    <citation type="submission" date="2019-03" db="EMBL/GenBank/DDBJ databases">
        <authorList>
            <person name="Zhang S."/>
        </authorList>
    </citation>
    <scope>NUCLEOTIDE SEQUENCE [LARGE SCALE GENOMIC DNA]</scope>
    <source>
        <strain evidence="2 3">S4J41</strain>
    </source>
</reference>
<name>A0A4R5ELX6_9RHOB</name>
<dbReference type="AlphaFoldDB" id="A0A4R5ELX6"/>
<dbReference type="InterPro" id="IPR053167">
    <property type="entry name" value="Spore_coat_component"/>
</dbReference>
<dbReference type="OrthoDB" id="7619526at2"/>
<comment type="caution">
    <text evidence="2">The sequence shown here is derived from an EMBL/GenBank/DDBJ whole genome shotgun (WGS) entry which is preliminary data.</text>
</comment>
<accession>A0A4R5ELX6</accession>
<evidence type="ECO:0000313" key="2">
    <source>
        <dbReference type="EMBL" id="TDE35574.1"/>
    </source>
</evidence>
<gene>
    <name evidence="2" type="ORF">E1B25_16580</name>
</gene>
<dbReference type="PANTHER" id="PTHR37089">
    <property type="entry name" value="PROTEIN U-RELATED"/>
    <property type="match status" value="1"/>
</dbReference>
<evidence type="ECO:0000259" key="1">
    <source>
        <dbReference type="Pfam" id="PF05229"/>
    </source>
</evidence>
<dbReference type="InterPro" id="IPR007893">
    <property type="entry name" value="Spore_coat_U/FanG"/>
</dbReference>
<dbReference type="Pfam" id="PF05229">
    <property type="entry name" value="SCPU"/>
    <property type="match status" value="2"/>
</dbReference>
<protein>
    <submittedName>
        <fullName evidence="2">Spore coat U domain-containing protein</fullName>
    </submittedName>
</protein>
<evidence type="ECO:0000313" key="3">
    <source>
        <dbReference type="Proteomes" id="UP000294662"/>
    </source>
</evidence>